<accession>A0AAN7R5D6</accession>
<gene>
    <name evidence="1" type="ORF">SAY86_020234</name>
</gene>
<name>A0AAN7R5D6_TRANT</name>
<evidence type="ECO:0000313" key="2">
    <source>
        <dbReference type="Proteomes" id="UP001346149"/>
    </source>
</evidence>
<comment type="caution">
    <text evidence="1">The sequence shown here is derived from an EMBL/GenBank/DDBJ whole genome shotgun (WGS) entry which is preliminary data.</text>
</comment>
<sequence>MLTEHLRRCTAKSQMDTFGNLTKVYRRRQDGRVDGAEVEVHAREQQAIFSFLINIANITKNRIPAMAMAKTLCPTCLPCQSPATLVAEAMLKLSSEVQIHETKHRGKHGEPSDIPKEQEIISSKSMYSRHKFKLTRQVPWLVTANIDLRDDLNALLTSFRLLLELIVFPKAFSGGYPKGLSFTDRTYHAAAIDVPGENYLFIIYMNEKPCPFA</sequence>
<reference evidence="1 2" key="1">
    <citation type="journal article" date="2023" name="Hortic Res">
        <title>Pangenome of water caltrop reveals structural variations and asymmetric subgenome divergence after allopolyploidization.</title>
        <authorList>
            <person name="Zhang X."/>
            <person name="Chen Y."/>
            <person name="Wang L."/>
            <person name="Yuan Y."/>
            <person name="Fang M."/>
            <person name="Shi L."/>
            <person name="Lu R."/>
            <person name="Comes H.P."/>
            <person name="Ma Y."/>
            <person name="Chen Y."/>
            <person name="Huang G."/>
            <person name="Zhou Y."/>
            <person name="Zheng Z."/>
            <person name="Qiu Y."/>
        </authorList>
    </citation>
    <scope>NUCLEOTIDE SEQUENCE [LARGE SCALE GENOMIC DNA]</scope>
    <source>
        <strain evidence="1">F231</strain>
    </source>
</reference>
<protein>
    <submittedName>
        <fullName evidence="1">Uncharacterized protein</fullName>
    </submittedName>
</protein>
<proteinExistence type="predicted"/>
<organism evidence="1 2">
    <name type="scientific">Trapa natans</name>
    <name type="common">Water chestnut</name>
    <dbReference type="NCBI Taxonomy" id="22666"/>
    <lineage>
        <taxon>Eukaryota</taxon>
        <taxon>Viridiplantae</taxon>
        <taxon>Streptophyta</taxon>
        <taxon>Embryophyta</taxon>
        <taxon>Tracheophyta</taxon>
        <taxon>Spermatophyta</taxon>
        <taxon>Magnoliopsida</taxon>
        <taxon>eudicotyledons</taxon>
        <taxon>Gunneridae</taxon>
        <taxon>Pentapetalae</taxon>
        <taxon>rosids</taxon>
        <taxon>malvids</taxon>
        <taxon>Myrtales</taxon>
        <taxon>Lythraceae</taxon>
        <taxon>Trapa</taxon>
    </lineage>
</organism>
<keyword evidence="2" id="KW-1185">Reference proteome</keyword>
<dbReference type="AlphaFoldDB" id="A0AAN7R5D6"/>
<dbReference type="Proteomes" id="UP001346149">
    <property type="component" value="Unassembled WGS sequence"/>
</dbReference>
<dbReference type="EMBL" id="JAXQNO010000011">
    <property type="protein sequence ID" value="KAK4788915.1"/>
    <property type="molecule type" value="Genomic_DNA"/>
</dbReference>
<evidence type="ECO:0000313" key="1">
    <source>
        <dbReference type="EMBL" id="KAK4788915.1"/>
    </source>
</evidence>